<reference evidence="2" key="1">
    <citation type="journal article" date="2013" name="Nat. Commun.">
        <title>Whole-genome sequencing of Oryza brachyantha reveals mechanisms underlying Oryza genome evolution.</title>
        <authorList>
            <person name="Chen J."/>
            <person name="Huang Q."/>
            <person name="Gao D."/>
            <person name="Wang J."/>
            <person name="Lang Y."/>
            <person name="Liu T."/>
            <person name="Li B."/>
            <person name="Bai Z."/>
            <person name="Luis Goicoechea J."/>
            <person name="Liang C."/>
            <person name="Chen C."/>
            <person name="Zhang W."/>
            <person name="Sun S."/>
            <person name="Liao Y."/>
            <person name="Zhang X."/>
            <person name="Yang L."/>
            <person name="Song C."/>
            <person name="Wang M."/>
            <person name="Shi J."/>
            <person name="Liu G."/>
            <person name="Liu J."/>
            <person name="Zhou H."/>
            <person name="Zhou W."/>
            <person name="Yu Q."/>
            <person name="An N."/>
            <person name="Chen Y."/>
            <person name="Cai Q."/>
            <person name="Wang B."/>
            <person name="Liu B."/>
            <person name="Min J."/>
            <person name="Huang Y."/>
            <person name="Wu H."/>
            <person name="Li Z."/>
            <person name="Zhang Y."/>
            <person name="Yin Y."/>
            <person name="Song W."/>
            <person name="Jiang J."/>
            <person name="Jackson S.A."/>
            <person name="Wing R.A."/>
            <person name="Wang J."/>
            <person name="Chen M."/>
        </authorList>
    </citation>
    <scope>NUCLEOTIDE SEQUENCE [LARGE SCALE GENOMIC DNA]</scope>
    <source>
        <strain evidence="2">cv. IRGC 101232</strain>
    </source>
</reference>
<feature type="signal peptide" evidence="1">
    <location>
        <begin position="1"/>
        <end position="24"/>
    </location>
</feature>
<evidence type="ECO:0000313" key="2">
    <source>
        <dbReference type="EnsemblPlants" id="OB03G20730.1"/>
    </source>
</evidence>
<protein>
    <recommendedName>
        <fullName evidence="4">Bifunctional inhibitor/plant lipid transfer protein/seed storage helical domain-containing protein</fullName>
    </recommendedName>
</protein>
<dbReference type="Proteomes" id="UP000006038">
    <property type="component" value="Chromosome 3"/>
</dbReference>
<evidence type="ECO:0000256" key="1">
    <source>
        <dbReference type="SAM" id="SignalP"/>
    </source>
</evidence>
<proteinExistence type="predicted"/>
<dbReference type="Gramene" id="OB03G20730.1">
    <property type="protein sequence ID" value="OB03G20730.1"/>
    <property type="gene ID" value="OB03G20730"/>
</dbReference>
<name>J3LLZ7_ORYBR</name>
<reference evidence="2" key="2">
    <citation type="submission" date="2013-04" db="UniProtKB">
        <authorList>
            <consortium name="EnsemblPlants"/>
        </authorList>
    </citation>
    <scope>IDENTIFICATION</scope>
</reference>
<dbReference type="PROSITE" id="PS51257">
    <property type="entry name" value="PROKAR_LIPOPROTEIN"/>
    <property type="match status" value="1"/>
</dbReference>
<dbReference type="EnsemblPlants" id="OB03G20730.1">
    <property type="protein sequence ID" value="OB03G20730.1"/>
    <property type="gene ID" value="OB03G20730"/>
</dbReference>
<organism evidence="2">
    <name type="scientific">Oryza brachyantha</name>
    <name type="common">malo sina</name>
    <dbReference type="NCBI Taxonomy" id="4533"/>
    <lineage>
        <taxon>Eukaryota</taxon>
        <taxon>Viridiplantae</taxon>
        <taxon>Streptophyta</taxon>
        <taxon>Embryophyta</taxon>
        <taxon>Tracheophyta</taxon>
        <taxon>Spermatophyta</taxon>
        <taxon>Magnoliopsida</taxon>
        <taxon>Liliopsida</taxon>
        <taxon>Poales</taxon>
        <taxon>Poaceae</taxon>
        <taxon>BOP clade</taxon>
        <taxon>Oryzoideae</taxon>
        <taxon>Oryzeae</taxon>
        <taxon>Oryzinae</taxon>
        <taxon>Oryza</taxon>
    </lineage>
</organism>
<sequence>MAATTTRSKAIAVALLSIACFALAAGAGDAPRWLQINAARVGASCMECVLSCISGGGLLDVCRSLCDDLCDDPEAFRVLGMILDLPSQMPSLMSDCFIHEGMILDLPSQMPSLQNQFVTTGWVAGLVYRHQPSCRSTVIYRLQDVFNHWQICTV</sequence>
<feature type="chain" id="PRO_5003772750" description="Bifunctional inhibitor/plant lipid transfer protein/seed storage helical domain-containing protein" evidence="1">
    <location>
        <begin position="25"/>
        <end position="154"/>
    </location>
</feature>
<evidence type="ECO:0000313" key="3">
    <source>
        <dbReference type="Proteomes" id="UP000006038"/>
    </source>
</evidence>
<keyword evidence="1" id="KW-0732">Signal</keyword>
<accession>J3LLZ7</accession>
<keyword evidence="3" id="KW-1185">Reference proteome</keyword>
<evidence type="ECO:0008006" key="4">
    <source>
        <dbReference type="Google" id="ProtNLM"/>
    </source>
</evidence>
<dbReference type="HOGENOM" id="CLU_1707016_0_0_1"/>
<dbReference type="AlphaFoldDB" id="J3LLZ7"/>